<protein>
    <submittedName>
        <fullName evidence="2">Uncharacterized protein</fullName>
    </submittedName>
</protein>
<evidence type="ECO:0000256" key="1">
    <source>
        <dbReference type="SAM" id="MobiDB-lite"/>
    </source>
</evidence>
<name>A0ABV0W2G4_9TELE</name>
<accession>A0ABV0W2G4</accession>
<dbReference type="Proteomes" id="UP001444071">
    <property type="component" value="Unassembled WGS sequence"/>
</dbReference>
<gene>
    <name evidence="2" type="ORF">XENORESO_010851</name>
</gene>
<feature type="non-terminal residue" evidence="2">
    <location>
        <position position="64"/>
    </location>
</feature>
<sequence length="64" mass="6760">CAPRPGYMHIHPGAVALSPSPGGDAGQHSGDDRGSRFGQVGMSVNMFYFLCVPTESTFVLVHVL</sequence>
<proteinExistence type="predicted"/>
<reference evidence="2 3" key="1">
    <citation type="submission" date="2021-06" db="EMBL/GenBank/DDBJ databases">
        <authorList>
            <person name="Palmer J.M."/>
        </authorList>
    </citation>
    <scope>NUCLEOTIDE SEQUENCE [LARGE SCALE GENOMIC DNA]</scope>
    <source>
        <strain evidence="2 3">XR_2019</strain>
        <tissue evidence="2">Muscle</tissue>
    </source>
</reference>
<organism evidence="2 3">
    <name type="scientific">Xenotaenia resolanae</name>
    <dbReference type="NCBI Taxonomy" id="208358"/>
    <lineage>
        <taxon>Eukaryota</taxon>
        <taxon>Metazoa</taxon>
        <taxon>Chordata</taxon>
        <taxon>Craniata</taxon>
        <taxon>Vertebrata</taxon>
        <taxon>Euteleostomi</taxon>
        <taxon>Actinopterygii</taxon>
        <taxon>Neopterygii</taxon>
        <taxon>Teleostei</taxon>
        <taxon>Neoteleostei</taxon>
        <taxon>Acanthomorphata</taxon>
        <taxon>Ovalentaria</taxon>
        <taxon>Atherinomorphae</taxon>
        <taxon>Cyprinodontiformes</taxon>
        <taxon>Goodeidae</taxon>
        <taxon>Xenotaenia</taxon>
    </lineage>
</organism>
<dbReference type="EMBL" id="JAHRIM010023371">
    <property type="protein sequence ID" value="MEQ2263655.1"/>
    <property type="molecule type" value="Genomic_DNA"/>
</dbReference>
<keyword evidence="3" id="KW-1185">Reference proteome</keyword>
<comment type="caution">
    <text evidence="2">The sequence shown here is derived from an EMBL/GenBank/DDBJ whole genome shotgun (WGS) entry which is preliminary data.</text>
</comment>
<evidence type="ECO:0000313" key="3">
    <source>
        <dbReference type="Proteomes" id="UP001444071"/>
    </source>
</evidence>
<feature type="region of interest" description="Disordered" evidence="1">
    <location>
        <begin position="13"/>
        <end position="35"/>
    </location>
</feature>
<evidence type="ECO:0000313" key="2">
    <source>
        <dbReference type="EMBL" id="MEQ2263655.1"/>
    </source>
</evidence>
<feature type="non-terminal residue" evidence="2">
    <location>
        <position position="1"/>
    </location>
</feature>